<evidence type="ECO:0000256" key="7">
    <source>
        <dbReference type="ARBA" id="ARBA00022989"/>
    </source>
</evidence>
<evidence type="ECO:0000256" key="10">
    <source>
        <dbReference type="ARBA" id="ARBA00037177"/>
    </source>
</evidence>
<keyword evidence="9 14" id="KW-0472">Membrane</keyword>
<organism evidence="18 19">
    <name type="scientific">Shewanella jiangmenensis</name>
    <dbReference type="NCBI Taxonomy" id="2837387"/>
    <lineage>
        <taxon>Bacteria</taxon>
        <taxon>Pseudomonadati</taxon>
        <taxon>Pseudomonadota</taxon>
        <taxon>Gammaproteobacteria</taxon>
        <taxon>Alteromonadales</taxon>
        <taxon>Shewanellaceae</taxon>
        <taxon>Shewanella</taxon>
    </lineage>
</organism>
<keyword evidence="3" id="KW-1003">Cell membrane</keyword>
<dbReference type="InterPro" id="IPR005170">
    <property type="entry name" value="Transptr-assoc_dom"/>
</dbReference>
<accession>A0ABS5V4M7</accession>
<dbReference type="SUPFAM" id="SSF56176">
    <property type="entry name" value="FAD-binding/transporter-associated domain-like"/>
    <property type="match status" value="1"/>
</dbReference>
<keyword evidence="8 13" id="KW-0129">CBS domain</keyword>
<feature type="transmembrane region" description="Helical" evidence="15">
    <location>
        <begin position="98"/>
        <end position="122"/>
    </location>
</feature>
<name>A0ABS5V4M7_9GAMM</name>
<dbReference type="InterPro" id="IPR046342">
    <property type="entry name" value="CBS_dom_sf"/>
</dbReference>
<comment type="caution">
    <text evidence="18">The sequence shown here is derived from an EMBL/GenBank/DDBJ whole genome shotgun (WGS) entry which is preliminary data.</text>
</comment>
<evidence type="ECO:0000256" key="14">
    <source>
        <dbReference type="PROSITE-ProRule" id="PRU01193"/>
    </source>
</evidence>
<feature type="domain" description="CBS" evidence="16">
    <location>
        <begin position="284"/>
        <end position="342"/>
    </location>
</feature>
<keyword evidence="2" id="KW-0813">Transport</keyword>
<dbReference type="SMART" id="SM01091">
    <property type="entry name" value="CorC_HlyC"/>
    <property type="match status" value="1"/>
</dbReference>
<protein>
    <recommendedName>
        <fullName evidence="12">Polyamine export protein</fullName>
    </recommendedName>
</protein>
<gene>
    <name evidence="18" type="ORF">KJI95_12885</name>
</gene>
<feature type="transmembrane region" description="Helical" evidence="15">
    <location>
        <begin position="6"/>
        <end position="30"/>
    </location>
</feature>
<evidence type="ECO:0000313" key="18">
    <source>
        <dbReference type="EMBL" id="MBT1445417.1"/>
    </source>
</evidence>
<dbReference type="Gene3D" id="3.10.580.10">
    <property type="entry name" value="CBS-domain"/>
    <property type="match status" value="1"/>
</dbReference>
<evidence type="ECO:0000256" key="15">
    <source>
        <dbReference type="SAM" id="Phobius"/>
    </source>
</evidence>
<comment type="similarity">
    <text evidence="11">Belongs to the UPF0053 family. PaeA subfamily.</text>
</comment>
<dbReference type="SUPFAM" id="SSF54631">
    <property type="entry name" value="CBS-domain pair"/>
    <property type="match status" value="1"/>
</dbReference>
<dbReference type="InterPro" id="IPR000644">
    <property type="entry name" value="CBS_dom"/>
</dbReference>
<evidence type="ECO:0000256" key="13">
    <source>
        <dbReference type="PROSITE-ProRule" id="PRU00703"/>
    </source>
</evidence>
<keyword evidence="5 14" id="KW-0812">Transmembrane</keyword>
<dbReference type="PANTHER" id="PTHR22777">
    <property type="entry name" value="HEMOLYSIN-RELATED"/>
    <property type="match status" value="1"/>
</dbReference>
<dbReference type="CDD" id="cd04590">
    <property type="entry name" value="CBS_pair_CorC_HlyC_assoc"/>
    <property type="match status" value="1"/>
</dbReference>
<evidence type="ECO:0000256" key="12">
    <source>
        <dbReference type="ARBA" id="ARBA00039818"/>
    </source>
</evidence>
<dbReference type="Gene3D" id="3.30.465.10">
    <property type="match status" value="1"/>
</dbReference>
<proteinExistence type="inferred from homology"/>
<dbReference type="RefSeq" id="WP_214507607.1">
    <property type="nucleotide sequence ID" value="NZ_JAHEPS010000004.1"/>
</dbReference>
<evidence type="ECO:0000313" key="19">
    <source>
        <dbReference type="Proteomes" id="UP001195903"/>
    </source>
</evidence>
<dbReference type="Pfam" id="PF00571">
    <property type="entry name" value="CBS"/>
    <property type="match status" value="1"/>
</dbReference>
<evidence type="ECO:0000256" key="3">
    <source>
        <dbReference type="ARBA" id="ARBA00022475"/>
    </source>
</evidence>
<dbReference type="Pfam" id="PF01595">
    <property type="entry name" value="CNNM"/>
    <property type="match status" value="1"/>
</dbReference>
<dbReference type="EMBL" id="JAHEPS010000004">
    <property type="protein sequence ID" value="MBT1445417.1"/>
    <property type="molecule type" value="Genomic_DNA"/>
</dbReference>
<keyword evidence="6" id="KW-0677">Repeat</keyword>
<sequence length="433" mass="48248">MGFIENIFVILLLISVSCFFSMSEIALAAARKIRLRQLADEGNERAAKVLELQAHPGNFFTVVQIGLNAVAIMGGIVGESAFTPHIMALLQGVVPDHWLSKVSFLLSFLLVTSLFILLADLMPKRIAMAMPERVAMRLVGAITLCITVLRPLVWLFNALANGLFRMLRIPTERNDAITEDDIYAVMDAGAEAGVLDKGEQQMMENVFEMQSVPVTSAMTARESLVFFRQNDTEDDIKRKITQDPHNQFLVCDGLLDSIKGYVNSTDVLIRLISGQPLNLKDNSLVRSCPIIPDTLSLSEALDYFRNNRVDFAVVMNEYALVIGVVTFKDLQSAVMGSWVLAEGEEQIVARDASSWLVDGVTPITDVMRAFGIDSFPQSQNYETIAGFIMFMLRKIPRRTDFVVYAGYKFEVVDIDSYKVDQLLVTRVEQPPLS</sequence>
<feature type="transmembrane region" description="Helical" evidence="15">
    <location>
        <begin position="58"/>
        <end position="78"/>
    </location>
</feature>
<evidence type="ECO:0000256" key="9">
    <source>
        <dbReference type="ARBA" id="ARBA00023136"/>
    </source>
</evidence>
<evidence type="ECO:0000256" key="11">
    <source>
        <dbReference type="ARBA" id="ARBA00038280"/>
    </source>
</evidence>
<dbReference type="PROSITE" id="PS51846">
    <property type="entry name" value="CNNM"/>
    <property type="match status" value="1"/>
</dbReference>
<dbReference type="PANTHER" id="PTHR22777:SF16">
    <property type="entry name" value="POLYAMINE EXPORT PROTEIN"/>
    <property type="match status" value="1"/>
</dbReference>
<dbReference type="InterPro" id="IPR044751">
    <property type="entry name" value="Ion_transp-like_CBS"/>
</dbReference>
<evidence type="ECO:0000256" key="4">
    <source>
        <dbReference type="ARBA" id="ARBA00022519"/>
    </source>
</evidence>
<comment type="function">
    <text evidence="10">Involved in cadaverine and putrescine tolerance in stationary phase. May facilitate the efflux of both cadaverine and putrescine from the cytoplasm, reducing potentially toxic levels under certain stress conditions.</text>
</comment>
<dbReference type="PROSITE" id="PS51371">
    <property type="entry name" value="CBS"/>
    <property type="match status" value="1"/>
</dbReference>
<reference evidence="18 19" key="1">
    <citation type="submission" date="2021-05" db="EMBL/GenBank/DDBJ databases">
        <title>Shewanella sp. JM162201.</title>
        <authorList>
            <person name="Xu S."/>
            <person name="Li A."/>
        </authorList>
    </citation>
    <scope>NUCLEOTIDE SEQUENCE [LARGE SCALE GENOMIC DNA]</scope>
    <source>
        <strain evidence="18 19">JM162201</strain>
    </source>
</reference>
<evidence type="ECO:0000256" key="6">
    <source>
        <dbReference type="ARBA" id="ARBA00022737"/>
    </source>
</evidence>
<evidence type="ECO:0000256" key="8">
    <source>
        <dbReference type="ARBA" id="ARBA00023122"/>
    </source>
</evidence>
<dbReference type="InterPro" id="IPR016169">
    <property type="entry name" value="FAD-bd_PCMH_sub2"/>
</dbReference>
<dbReference type="Proteomes" id="UP001195903">
    <property type="component" value="Unassembled WGS sequence"/>
</dbReference>
<dbReference type="InterPro" id="IPR036318">
    <property type="entry name" value="FAD-bd_PCMH-like_sf"/>
</dbReference>
<dbReference type="Pfam" id="PF03471">
    <property type="entry name" value="CorC_HlyC"/>
    <property type="match status" value="1"/>
</dbReference>
<keyword evidence="19" id="KW-1185">Reference proteome</keyword>
<evidence type="ECO:0000259" key="17">
    <source>
        <dbReference type="PROSITE" id="PS51846"/>
    </source>
</evidence>
<evidence type="ECO:0000256" key="5">
    <source>
        <dbReference type="ARBA" id="ARBA00022692"/>
    </source>
</evidence>
<dbReference type="InterPro" id="IPR002550">
    <property type="entry name" value="CNNM"/>
</dbReference>
<evidence type="ECO:0000256" key="1">
    <source>
        <dbReference type="ARBA" id="ARBA00004429"/>
    </source>
</evidence>
<feature type="transmembrane region" description="Helical" evidence="15">
    <location>
        <begin position="134"/>
        <end position="156"/>
    </location>
</feature>
<evidence type="ECO:0000259" key="16">
    <source>
        <dbReference type="PROSITE" id="PS51371"/>
    </source>
</evidence>
<keyword evidence="7 14" id="KW-1133">Transmembrane helix</keyword>
<evidence type="ECO:0000256" key="2">
    <source>
        <dbReference type="ARBA" id="ARBA00022448"/>
    </source>
</evidence>
<comment type="subcellular location">
    <subcellularLocation>
        <location evidence="1">Cell inner membrane</location>
        <topology evidence="1">Multi-pass membrane protein</topology>
    </subcellularLocation>
</comment>
<feature type="domain" description="CNNM transmembrane" evidence="17">
    <location>
        <begin position="1"/>
        <end position="199"/>
    </location>
</feature>
<keyword evidence="4" id="KW-0997">Cell inner membrane</keyword>